<dbReference type="RefSeq" id="WP_371569473.1">
    <property type="nucleotide sequence ID" value="NZ_JASMRN010000005.1"/>
</dbReference>
<dbReference type="Pfam" id="PF01541">
    <property type="entry name" value="GIY-YIG"/>
    <property type="match status" value="1"/>
</dbReference>
<dbReference type="Proteomes" id="UP001568894">
    <property type="component" value="Unassembled WGS sequence"/>
</dbReference>
<dbReference type="CDD" id="cd10449">
    <property type="entry name" value="GIY-YIG_SLX1_like"/>
    <property type="match status" value="1"/>
</dbReference>
<gene>
    <name evidence="2" type="ORF">QO192_07730</name>
</gene>
<dbReference type="EMBL" id="JASMRN010000005">
    <property type="protein sequence ID" value="MEZ7515169.1"/>
    <property type="molecule type" value="Genomic_DNA"/>
</dbReference>
<feature type="domain" description="GIY-YIG" evidence="1">
    <location>
        <begin position="39"/>
        <end position="116"/>
    </location>
</feature>
<comment type="caution">
    <text evidence="2">The sequence shown here is derived from an EMBL/GenBank/DDBJ whole genome shotgun (WGS) entry which is preliminary data.</text>
</comment>
<dbReference type="PROSITE" id="PS50164">
    <property type="entry name" value="GIY_YIG"/>
    <property type="match status" value="1"/>
</dbReference>
<evidence type="ECO:0000313" key="2">
    <source>
        <dbReference type="EMBL" id="MEZ7515169.1"/>
    </source>
</evidence>
<keyword evidence="3" id="KW-1185">Reference proteome</keyword>
<organism evidence="2 3">
    <name type="scientific">Flavobacterium frigidarium</name>
    <dbReference type="NCBI Taxonomy" id="99286"/>
    <lineage>
        <taxon>Bacteria</taxon>
        <taxon>Pseudomonadati</taxon>
        <taxon>Bacteroidota</taxon>
        <taxon>Flavobacteriia</taxon>
        <taxon>Flavobacteriales</taxon>
        <taxon>Flavobacteriaceae</taxon>
        <taxon>Flavobacterium</taxon>
    </lineage>
</organism>
<protein>
    <submittedName>
        <fullName evidence="2">GIY-YIG nuclease family protein</fullName>
    </submittedName>
</protein>
<proteinExistence type="predicted"/>
<dbReference type="Gene3D" id="3.40.1440.10">
    <property type="entry name" value="GIY-YIG endonuclease"/>
    <property type="match status" value="1"/>
</dbReference>
<feature type="non-terminal residue" evidence="2">
    <location>
        <position position="1"/>
    </location>
</feature>
<evidence type="ECO:0000259" key="1">
    <source>
        <dbReference type="PROSITE" id="PS50164"/>
    </source>
</evidence>
<dbReference type="InterPro" id="IPR035901">
    <property type="entry name" value="GIY-YIG_endonuc_sf"/>
</dbReference>
<evidence type="ECO:0000313" key="3">
    <source>
        <dbReference type="Proteomes" id="UP001568894"/>
    </source>
</evidence>
<dbReference type="SUPFAM" id="SSF82771">
    <property type="entry name" value="GIY-YIG endonuclease"/>
    <property type="match status" value="1"/>
</dbReference>
<reference evidence="2 3" key="1">
    <citation type="submission" date="2023-05" db="EMBL/GenBank/DDBJ databases">
        <title>Adaptations of aquatic viruses from atmosphere-close ecosystems of the Central Arctic Ocean.</title>
        <authorList>
            <person name="Rahlff J."/>
            <person name="Holmfeldt K."/>
        </authorList>
    </citation>
    <scope>NUCLEOTIDE SEQUENCE [LARGE SCALE GENOMIC DNA]</scope>
    <source>
        <strain evidence="2 3">Arc14</strain>
    </source>
</reference>
<name>A0ABV4KC17_9FLAO</name>
<accession>A0ABV4KC17</accession>
<sequence>ELISAAADTGSSPVPATRKASEKSEAFFIYIYEQKAFMNEFVVYILYSEKFHKTYTGFTSSIIERFNFHNKLGTKGHTLKFRPWTVIYVEFFNSKLEAMKREKYFKSGVSRERIQKIINNK</sequence>
<dbReference type="InterPro" id="IPR000305">
    <property type="entry name" value="GIY-YIG_endonuc"/>
</dbReference>